<organism evidence="3 4">
    <name type="scientific">Thauera phenolivorans</name>
    <dbReference type="NCBI Taxonomy" id="1792543"/>
    <lineage>
        <taxon>Bacteria</taxon>
        <taxon>Pseudomonadati</taxon>
        <taxon>Pseudomonadota</taxon>
        <taxon>Betaproteobacteria</taxon>
        <taxon>Rhodocyclales</taxon>
        <taxon>Zoogloeaceae</taxon>
        <taxon>Thauera</taxon>
    </lineage>
</organism>
<evidence type="ECO:0000313" key="4">
    <source>
        <dbReference type="Proteomes" id="UP000536534"/>
    </source>
</evidence>
<keyword evidence="3" id="KW-0808">Transferase</keyword>
<feature type="domain" description="Signal transduction histidine kinase internal region" evidence="2">
    <location>
        <begin position="123"/>
        <end position="200"/>
    </location>
</feature>
<proteinExistence type="predicted"/>
<dbReference type="InterPro" id="IPR010559">
    <property type="entry name" value="Sig_transdc_His_kin_internal"/>
</dbReference>
<dbReference type="EMBL" id="JAAYYV010000349">
    <property type="protein sequence ID" value="NLF55227.1"/>
    <property type="molecule type" value="Genomic_DNA"/>
</dbReference>
<keyword evidence="1" id="KW-1133">Transmembrane helix</keyword>
<name>A0A7X7R8X3_9RHOO</name>
<feature type="transmembrane region" description="Helical" evidence="1">
    <location>
        <begin position="31"/>
        <end position="51"/>
    </location>
</feature>
<evidence type="ECO:0000313" key="3">
    <source>
        <dbReference type="EMBL" id="NLF55227.1"/>
    </source>
</evidence>
<feature type="transmembrane region" description="Helical" evidence="1">
    <location>
        <begin position="90"/>
        <end position="108"/>
    </location>
</feature>
<comment type="caution">
    <text evidence="3">The sequence shown here is derived from an EMBL/GenBank/DDBJ whole genome shotgun (WGS) entry which is preliminary data.</text>
</comment>
<dbReference type="PANTHER" id="PTHR34220">
    <property type="entry name" value="SENSOR HISTIDINE KINASE YPDA"/>
    <property type="match status" value="1"/>
</dbReference>
<protein>
    <submittedName>
        <fullName evidence="3">Histidine kinase</fullName>
    </submittedName>
</protein>
<dbReference type="Gene3D" id="3.30.565.10">
    <property type="entry name" value="Histidine kinase-like ATPase, C-terminal domain"/>
    <property type="match status" value="1"/>
</dbReference>
<dbReference type="GO" id="GO:0016020">
    <property type="term" value="C:membrane"/>
    <property type="evidence" value="ECO:0007669"/>
    <property type="project" value="InterPro"/>
</dbReference>
<reference evidence="3 4" key="1">
    <citation type="journal article" date="2020" name="Biotechnol. Biofuels">
        <title>New insights from the biogas microbiome by comprehensive genome-resolved metagenomics of nearly 1600 species originating from multiple anaerobic digesters.</title>
        <authorList>
            <person name="Campanaro S."/>
            <person name="Treu L."/>
            <person name="Rodriguez-R L.M."/>
            <person name="Kovalovszki A."/>
            <person name="Ziels R.M."/>
            <person name="Maus I."/>
            <person name="Zhu X."/>
            <person name="Kougias P.G."/>
            <person name="Basile A."/>
            <person name="Luo G."/>
            <person name="Schluter A."/>
            <person name="Konstantinidis K.T."/>
            <person name="Angelidaki I."/>
        </authorList>
    </citation>
    <scope>NUCLEOTIDE SEQUENCE [LARGE SCALE GENOMIC DNA]</scope>
    <source>
        <strain evidence="3">AS06rmzACSIP_256</strain>
    </source>
</reference>
<feature type="transmembrane region" description="Helical" evidence="1">
    <location>
        <begin position="58"/>
        <end position="78"/>
    </location>
</feature>
<keyword evidence="1" id="KW-0472">Membrane</keyword>
<accession>A0A7X7R8X3</accession>
<dbReference type="InterPro" id="IPR050640">
    <property type="entry name" value="Bact_2-comp_sensor_kinase"/>
</dbReference>
<feature type="non-terminal residue" evidence="3">
    <location>
        <position position="1"/>
    </location>
</feature>
<dbReference type="Proteomes" id="UP000536534">
    <property type="component" value="Unassembled WGS sequence"/>
</dbReference>
<dbReference type="GO" id="GO:0000155">
    <property type="term" value="F:phosphorelay sensor kinase activity"/>
    <property type="evidence" value="ECO:0007669"/>
    <property type="project" value="InterPro"/>
</dbReference>
<evidence type="ECO:0000256" key="1">
    <source>
        <dbReference type="SAM" id="Phobius"/>
    </source>
</evidence>
<gene>
    <name evidence="3" type="ORF">GX576_12680</name>
</gene>
<dbReference type="InterPro" id="IPR036890">
    <property type="entry name" value="HATPase_C_sf"/>
</dbReference>
<sequence>VFVLAEAINLGSIYAHGGGLADLITLGPERLLFDLCLLAVIGALFVIGPWLRTQAYRAARVFTIALVMSISGAITWVVEVKIGTPESFEVSRAMVLSGLVGVVVMLYLQWRALSLAVAHGNSRLVALQARIRPHFLFNSLNSAISVVRGDPRLAETILLDMADLFRSVLSDESAVVRLEREIEVANSYIEIEHLRLGDRLEVEWEVAADVQDVLVPALLLQPLIENAVYHGVERLEGGGTISVRIFTRNGTLKIEVVNPVPMDGTPPRPGNRMALENIRERIGLHYDGEAKMEAKLHEGRFRVAIELPVRRD</sequence>
<evidence type="ECO:0000259" key="2">
    <source>
        <dbReference type="Pfam" id="PF06580"/>
    </source>
</evidence>
<dbReference type="AlphaFoldDB" id="A0A7X7R8X3"/>
<keyword evidence="1" id="KW-0812">Transmembrane</keyword>
<dbReference type="SUPFAM" id="SSF55874">
    <property type="entry name" value="ATPase domain of HSP90 chaperone/DNA topoisomerase II/histidine kinase"/>
    <property type="match status" value="1"/>
</dbReference>
<keyword evidence="3" id="KW-0418">Kinase</keyword>
<dbReference type="PANTHER" id="PTHR34220:SF7">
    <property type="entry name" value="SENSOR HISTIDINE KINASE YPDA"/>
    <property type="match status" value="1"/>
</dbReference>
<dbReference type="Pfam" id="PF06580">
    <property type="entry name" value="His_kinase"/>
    <property type="match status" value="1"/>
</dbReference>